<dbReference type="Proteomes" id="UP000670947">
    <property type="component" value="Unassembled WGS sequence"/>
</dbReference>
<evidence type="ECO:0000313" key="2">
    <source>
        <dbReference type="Proteomes" id="UP000670947"/>
    </source>
</evidence>
<dbReference type="Pfam" id="PF11009">
    <property type="entry name" value="BrxC"/>
    <property type="match status" value="1"/>
</dbReference>
<gene>
    <name evidence="1" type="primary">ytxJ</name>
    <name evidence="1" type="ORF">I8J29_19380</name>
</gene>
<protein>
    <submittedName>
        <fullName evidence="1">Bacillithiol system redox-active protein YtxJ</fullName>
    </submittedName>
</protein>
<keyword evidence="2" id="KW-1185">Reference proteome</keyword>
<dbReference type="NCBIfam" id="TIGR04019">
    <property type="entry name" value="B_thiol_YtxJ"/>
    <property type="match status" value="1"/>
</dbReference>
<proteinExistence type="predicted"/>
<reference evidence="1 2" key="1">
    <citation type="submission" date="2021-03" db="EMBL/GenBank/DDBJ databases">
        <title>Paenibacillus artemisicola MWE-103 whole genome sequence.</title>
        <authorList>
            <person name="Ham Y.J."/>
        </authorList>
    </citation>
    <scope>NUCLEOTIDE SEQUENCE [LARGE SCALE GENOMIC DNA]</scope>
    <source>
        <strain evidence="1 2">MWE-103</strain>
    </source>
</reference>
<dbReference type="RefSeq" id="WP_208849161.1">
    <property type="nucleotide sequence ID" value="NZ_JAGGDJ010000017.1"/>
</dbReference>
<accession>A0ABS3WDI4</accession>
<name>A0ABS3WDI4_9BACL</name>
<dbReference type="EMBL" id="JAGGDJ010000017">
    <property type="protein sequence ID" value="MBO7746378.1"/>
    <property type="molecule type" value="Genomic_DNA"/>
</dbReference>
<evidence type="ECO:0000313" key="1">
    <source>
        <dbReference type="EMBL" id="MBO7746378.1"/>
    </source>
</evidence>
<comment type="caution">
    <text evidence="1">The sequence shown here is derived from an EMBL/GenBank/DDBJ whole genome shotgun (WGS) entry which is preliminary data.</text>
</comment>
<organism evidence="1 2">
    <name type="scientific">Paenibacillus artemisiicola</name>
    <dbReference type="NCBI Taxonomy" id="1172618"/>
    <lineage>
        <taxon>Bacteria</taxon>
        <taxon>Bacillati</taxon>
        <taxon>Bacillota</taxon>
        <taxon>Bacilli</taxon>
        <taxon>Bacillales</taxon>
        <taxon>Paenibacillaceae</taxon>
        <taxon>Paenibacillus</taxon>
    </lineage>
</organism>
<dbReference type="Gene3D" id="3.40.30.10">
    <property type="entry name" value="Glutaredoxin"/>
    <property type="match status" value="1"/>
</dbReference>
<dbReference type="InterPro" id="IPR022551">
    <property type="entry name" value="BrxC"/>
</dbReference>
<sequence length="115" mass="12765">MPQAYKEIQTVEEWKSALEGSASRPLVVFKHSTTCPVSANAYNEFTNYLNSGDADADTDYVLVKVIESRPVSNQIAEDTAVKHESPQIILVKDQAKYWTASHWSVTAAHIKAVLN</sequence>